<dbReference type="SUPFAM" id="SSF103473">
    <property type="entry name" value="MFS general substrate transporter"/>
    <property type="match status" value="1"/>
</dbReference>
<evidence type="ECO:0000259" key="8">
    <source>
        <dbReference type="Pfam" id="PF12832"/>
    </source>
</evidence>
<feature type="transmembrane region" description="Helical" evidence="6">
    <location>
        <begin position="56"/>
        <end position="76"/>
    </location>
</feature>
<evidence type="ECO:0000313" key="10">
    <source>
        <dbReference type="Proteomes" id="UP001189429"/>
    </source>
</evidence>
<gene>
    <name evidence="9" type="ORF">PCOR1329_LOCUS25625</name>
</gene>
<feature type="signal peptide" evidence="7">
    <location>
        <begin position="1"/>
        <end position="20"/>
    </location>
</feature>
<evidence type="ECO:0000256" key="2">
    <source>
        <dbReference type="ARBA" id="ARBA00005241"/>
    </source>
</evidence>
<feature type="transmembrane region" description="Helical" evidence="6">
    <location>
        <begin position="250"/>
        <end position="268"/>
    </location>
</feature>
<dbReference type="InterPro" id="IPR024989">
    <property type="entry name" value="MFS_assoc_dom"/>
</dbReference>
<dbReference type="InterPro" id="IPR051717">
    <property type="entry name" value="MFS_MFSD6"/>
</dbReference>
<dbReference type="PANTHER" id="PTHR16172">
    <property type="entry name" value="MAJOR FACILITATOR SUPERFAMILY DOMAIN-CONTAINING PROTEIN 6-LIKE"/>
    <property type="match status" value="1"/>
</dbReference>
<dbReference type="Proteomes" id="UP001189429">
    <property type="component" value="Unassembled WGS sequence"/>
</dbReference>
<sequence>MGLILCLNPALRFLAQQVWATLCDWLGSYKEVVTTSTLTGLVLANCLMIPAVKGSFPFILAASLSAGMFMAAWGSVTDSMTIQVLKEYEEAHKATLAAGDGDTRGVRLPSFGQQRLWGALGWGVASLAGGAVMDAFGVSTMFMSADVLLLLMFVIVLTQFPSKKGSRARAGRIEWGALARFEVVWFLANLVVYGLHMSLVESFLFVFLLREFKGATSLLCGATIAVMCLFEMPVFFFFDRLLSRFQLTTLLSFCHLVFAVRCLAYAILPRDQPWAVLVVEPLHGLTFALMWSCAVEYGKRLAPPGAEARMQAAMNGLYFLMSLGCGSLLWGHATEPAPRGLGFTTCFKLAACTMLTWACVWALGWQLLGCRRARLARQQARLALLEPGAPGTSFTSGTSMAQVR</sequence>
<evidence type="ECO:0000256" key="6">
    <source>
        <dbReference type="SAM" id="Phobius"/>
    </source>
</evidence>
<evidence type="ECO:0000313" key="9">
    <source>
        <dbReference type="EMBL" id="CAK0825516.1"/>
    </source>
</evidence>
<protein>
    <recommendedName>
        <fullName evidence="8">Major facilitator superfamily associated domain-containing protein</fullName>
    </recommendedName>
</protein>
<evidence type="ECO:0000256" key="1">
    <source>
        <dbReference type="ARBA" id="ARBA00004141"/>
    </source>
</evidence>
<name>A0ABN9S3M0_9DINO</name>
<evidence type="ECO:0000256" key="3">
    <source>
        <dbReference type="ARBA" id="ARBA00022692"/>
    </source>
</evidence>
<dbReference type="Pfam" id="PF12832">
    <property type="entry name" value="MFS_1_like"/>
    <property type="match status" value="1"/>
</dbReference>
<feature type="transmembrane region" description="Helical" evidence="6">
    <location>
        <begin position="274"/>
        <end position="295"/>
    </location>
</feature>
<keyword evidence="7" id="KW-0732">Signal</keyword>
<evidence type="ECO:0000256" key="5">
    <source>
        <dbReference type="ARBA" id="ARBA00023136"/>
    </source>
</evidence>
<comment type="caution">
    <text evidence="9">The sequence shown here is derived from an EMBL/GenBank/DDBJ whole genome shotgun (WGS) entry which is preliminary data.</text>
</comment>
<keyword evidence="4 6" id="KW-1133">Transmembrane helix</keyword>
<dbReference type="PANTHER" id="PTHR16172:SF41">
    <property type="entry name" value="MAJOR FACILITATOR SUPERFAMILY DOMAIN-CONTAINING PROTEIN 6-LIKE"/>
    <property type="match status" value="1"/>
</dbReference>
<reference evidence="9" key="1">
    <citation type="submission" date="2023-10" db="EMBL/GenBank/DDBJ databases">
        <authorList>
            <person name="Chen Y."/>
            <person name="Shah S."/>
            <person name="Dougan E. K."/>
            <person name="Thang M."/>
            <person name="Chan C."/>
        </authorList>
    </citation>
    <scope>NUCLEOTIDE SEQUENCE [LARGE SCALE GENOMIC DNA]</scope>
</reference>
<feature type="transmembrane region" description="Helical" evidence="6">
    <location>
        <begin position="215"/>
        <end position="238"/>
    </location>
</feature>
<feature type="domain" description="Major facilitator superfamily associated" evidence="8">
    <location>
        <begin position="2"/>
        <end position="331"/>
    </location>
</feature>
<comment type="subcellular location">
    <subcellularLocation>
        <location evidence="1">Membrane</location>
        <topology evidence="1">Multi-pass membrane protein</topology>
    </subcellularLocation>
</comment>
<keyword evidence="5 6" id="KW-0472">Membrane</keyword>
<feature type="transmembrane region" description="Helical" evidence="6">
    <location>
        <begin position="316"/>
        <end position="333"/>
    </location>
</feature>
<dbReference type="Gene3D" id="1.20.1250.20">
    <property type="entry name" value="MFS general substrate transporter like domains"/>
    <property type="match status" value="2"/>
</dbReference>
<dbReference type="EMBL" id="CAUYUJ010008980">
    <property type="protein sequence ID" value="CAK0825516.1"/>
    <property type="molecule type" value="Genomic_DNA"/>
</dbReference>
<proteinExistence type="inferred from homology"/>
<feature type="transmembrane region" description="Helical" evidence="6">
    <location>
        <begin position="183"/>
        <end position="209"/>
    </location>
</feature>
<feature type="transmembrane region" description="Helical" evidence="6">
    <location>
        <begin position="345"/>
        <end position="368"/>
    </location>
</feature>
<comment type="similarity">
    <text evidence="2">Belongs to the major facilitator superfamily. MFSD6 family.</text>
</comment>
<feature type="transmembrane region" description="Helical" evidence="6">
    <location>
        <begin position="142"/>
        <end position="162"/>
    </location>
</feature>
<evidence type="ECO:0000256" key="4">
    <source>
        <dbReference type="ARBA" id="ARBA00022989"/>
    </source>
</evidence>
<keyword evidence="10" id="KW-1185">Reference proteome</keyword>
<organism evidence="9 10">
    <name type="scientific">Prorocentrum cordatum</name>
    <dbReference type="NCBI Taxonomy" id="2364126"/>
    <lineage>
        <taxon>Eukaryota</taxon>
        <taxon>Sar</taxon>
        <taxon>Alveolata</taxon>
        <taxon>Dinophyceae</taxon>
        <taxon>Prorocentrales</taxon>
        <taxon>Prorocentraceae</taxon>
        <taxon>Prorocentrum</taxon>
    </lineage>
</organism>
<keyword evidence="3 6" id="KW-0812">Transmembrane</keyword>
<feature type="chain" id="PRO_5046805582" description="Major facilitator superfamily associated domain-containing protein" evidence="7">
    <location>
        <begin position="21"/>
        <end position="404"/>
    </location>
</feature>
<dbReference type="InterPro" id="IPR036259">
    <property type="entry name" value="MFS_trans_sf"/>
</dbReference>
<accession>A0ABN9S3M0</accession>
<evidence type="ECO:0000256" key="7">
    <source>
        <dbReference type="SAM" id="SignalP"/>
    </source>
</evidence>